<comment type="similarity">
    <text evidence="1">Belongs to the metallo-beta-lactamase superfamily. Glyoxalase II family.</text>
</comment>
<reference evidence="7 8" key="1">
    <citation type="journal article" date="2019" name="Nat. Ecol. Evol.">
        <title>Megaphylogeny resolves global patterns of mushroom evolution.</title>
        <authorList>
            <person name="Varga T."/>
            <person name="Krizsan K."/>
            <person name="Foldi C."/>
            <person name="Dima B."/>
            <person name="Sanchez-Garcia M."/>
            <person name="Sanchez-Ramirez S."/>
            <person name="Szollosi G.J."/>
            <person name="Szarkandi J.G."/>
            <person name="Papp V."/>
            <person name="Albert L."/>
            <person name="Andreopoulos W."/>
            <person name="Angelini C."/>
            <person name="Antonin V."/>
            <person name="Barry K.W."/>
            <person name="Bougher N.L."/>
            <person name="Buchanan P."/>
            <person name="Buyck B."/>
            <person name="Bense V."/>
            <person name="Catcheside P."/>
            <person name="Chovatia M."/>
            <person name="Cooper J."/>
            <person name="Damon W."/>
            <person name="Desjardin D."/>
            <person name="Finy P."/>
            <person name="Geml J."/>
            <person name="Haridas S."/>
            <person name="Hughes K."/>
            <person name="Justo A."/>
            <person name="Karasinski D."/>
            <person name="Kautmanova I."/>
            <person name="Kiss B."/>
            <person name="Kocsube S."/>
            <person name="Kotiranta H."/>
            <person name="LaButti K.M."/>
            <person name="Lechner B.E."/>
            <person name="Liimatainen K."/>
            <person name="Lipzen A."/>
            <person name="Lukacs Z."/>
            <person name="Mihaltcheva S."/>
            <person name="Morgado L.N."/>
            <person name="Niskanen T."/>
            <person name="Noordeloos M.E."/>
            <person name="Ohm R.A."/>
            <person name="Ortiz-Santana B."/>
            <person name="Ovrebo C."/>
            <person name="Racz N."/>
            <person name="Riley R."/>
            <person name="Savchenko A."/>
            <person name="Shiryaev A."/>
            <person name="Soop K."/>
            <person name="Spirin V."/>
            <person name="Szebenyi C."/>
            <person name="Tomsovsky M."/>
            <person name="Tulloss R.E."/>
            <person name="Uehling J."/>
            <person name="Grigoriev I.V."/>
            <person name="Vagvolgyi C."/>
            <person name="Papp T."/>
            <person name="Martin F.M."/>
            <person name="Miettinen O."/>
            <person name="Hibbett D.S."/>
            <person name="Nagy L.G."/>
        </authorList>
    </citation>
    <scope>NUCLEOTIDE SEQUENCE [LARGE SCALE GENOMIC DNA]</scope>
    <source>
        <strain evidence="7 8">CBS 962.96</strain>
    </source>
</reference>
<feature type="compositionally biased region" description="Polar residues" evidence="5">
    <location>
        <begin position="129"/>
        <end position="139"/>
    </location>
</feature>
<dbReference type="CDD" id="cd07722">
    <property type="entry name" value="LACTB2-like_MBL-fold"/>
    <property type="match status" value="1"/>
</dbReference>
<evidence type="ECO:0000256" key="5">
    <source>
        <dbReference type="SAM" id="MobiDB-lite"/>
    </source>
</evidence>
<dbReference type="SUPFAM" id="SSF56281">
    <property type="entry name" value="Metallo-hydrolase/oxidoreductase"/>
    <property type="match status" value="1"/>
</dbReference>
<evidence type="ECO:0000259" key="6">
    <source>
        <dbReference type="SMART" id="SM00849"/>
    </source>
</evidence>
<feature type="region of interest" description="Disordered" evidence="5">
    <location>
        <begin position="111"/>
        <end position="139"/>
    </location>
</feature>
<dbReference type="Pfam" id="PF17778">
    <property type="entry name" value="WHD_BLACT"/>
    <property type="match status" value="1"/>
</dbReference>
<dbReference type="Gene3D" id="1.10.10.10">
    <property type="entry name" value="Winged helix-like DNA-binding domain superfamily/Winged helix DNA-binding domain"/>
    <property type="match status" value="1"/>
</dbReference>
<protein>
    <submittedName>
        <fullName evidence="7">Metallo-hydrolase/oxidoreductase</fullName>
    </submittedName>
</protein>
<dbReference type="InterPro" id="IPR001279">
    <property type="entry name" value="Metallo-B-lactamas"/>
</dbReference>
<evidence type="ECO:0000256" key="1">
    <source>
        <dbReference type="ARBA" id="ARBA00006759"/>
    </source>
</evidence>
<organism evidence="7 8">
    <name type="scientific">Dendrothele bispora (strain CBS 962.96)</name>
    <dbReference type="NCBI Taxonomy" id="1314807"/>
    <lineage>
        <taxon>Eukaryota</taxon>
        <taxon>Fungi</taxon>
        <taxon>Dikarya</taxon>
        <taxon>Basidiomycota</taxon>
        <taxon>Agaricomycotina</taxon>
        <taxon>Agaricomycetes</taxon>
        <taxon>Agaricomycetidae</taxon>
        <taxon>Agaricales</taxon>
        <taxon>Agaricales incertae sedis</taxon>
        <taxon>Dendrothele</taxon>
    </lineage>
</organism>
<dbReference type="InterPro" id="IPR036866">
    <property type="entry name" value="RibonucZ/Hydroxyglut_hydro"/>
</dbReference>
<evidence type="ECO:0000256" key="4">
    <source>
        <dbReference type="ARBA" id="ARBA00022833"/>
    </source>
</evidence>
<dbReference type="Gene3D" id="3.60.15.10">
    <property type="entry name" value="Ribonuclease Z/Hydroxyacylglutathione hydrolase-like"/>
    <property type="match status" value="1"/>
</dbReference>
<dbReference type="InterPro" id="IPR050662">
    <property type="entry name" value="Sec-metab_biosynth-thioest"/>
</dbReference>
<name>A0A4S8MRF7_DENBC</name>
<evidence type="ECO:0000313" key="8">
    <source>
        <dbReference type="Proteomes" id="UP000297245"/>
    </source>
</evidence>
<dbReference type="PANTHER" id="PTHR23131:SF0">
    <property type="entry name" value="ENDORIBONUCLEASE LACTB2"/>
    <property type="match status" value="1"/>
</dbReference>
<keyword evidence="8" id="KW-1185">Reference proteome</keyword>
<dbReference type="Proteomes" id="UP000297245">
    <property type="component" value="Unassembled WGS sequence"/>
</dbReference>
<evidence type="ECO:0000256" key="2">
    <source>
        <dbReference type="ARBA" id="ARBA00022723"/>
    </source>
</evidence>
<feature type="domain" description="Metallo-beta-lactamase" evidence="6">
    <location>
        <begin position="32"/>
        <end position="254"/>
    </location>
</feature>
<gene>
    <name evidence="7" type="ORF">K435DRAFT_646699</name>
</gene>
<keyword evidence="3 7" id="KW-0378">Hydrolase</keyword>
<dbReference type="Pfam" id="PF00753">
    <property type="entry name" value="Lactamase_B"/>
    <property type="match status" value="1"/>
</dbReference>
<dbReference type="GO" id="GO:0046872">
    <property type="term" value="F:metal ion binding"/>
    <property type="evidence" value="ECO:0007669"/>
    <property type="project" value="UniProtKB-KW"/>
</dbReference>
<dbReference type="PANTHER" id="PTHR23131">
    <property type="entry name" value="ENDORIBONUCLEASE LACTB2"/>
    <property type="match status" value="1"/>
</dbReference>
<dbReference type="SMART" id="SM00849">
    <property type="entry name" value="Lactamase_B"/>
    <property type="match status" value="1"/>
</dbReference>
<dbReference type="EMBL" id="ML179047">
    <property type="protein sequence ID" value="THV05683.1"/>
    <property type="molecule type" value="Genomic_DNA"/>
</dbReference>
<evidence type="ECO:0000313" key="7">
    <source>
        <dbReference type="EMBL" id="THV05683.1"/>
    </source>
</evidence>
<accession>A0A4S8MRF7</accession>
<dbReference type="GO" id="GO:0016787">
    <property type="term" value="F:hydrolase activity"/>
    <property type="evidence" value="ECO:0007669"/>
    <property type="project" value="UniProtKB-KW"/>
</dbReference>
<dbReference type="AlphaFoldDB" id="A0A4S8MRF7"/>
<dbReference type="OrthoDB" id="17458at2759"/>
<dbReference type="InterPro" id="IPR041516">
    <property type="entry name" value="LACTB2_WH"/>
</dbReference>
<dbReference type="InterPro" id="IPR036388">
    <property type="entry name" value="WH-like_DNA-bd_sf"/>
</dbReference>
<proteinExistence type="inferred from homology"/>
<dbReference type="InterPro" id="IPR047921">
    <property type="entry name" value="LACTB2-like_MBL-fold"/>
</dbReference>
<keyword evidence="2" id="KW-0479">Metal-binding</keyword>
<sequence length="346" mass="38251">MEKLEILASITRLSPNVVRVLGQNPGKFQLQGTNTYIVGKENPYTLIDTGEGKDEYIPILESALRETAPLKNGDKPHVSDIVLSHWHIDHVNGLPAVLSLLRKLWDEGKSSSSSSAPFQPPRIHKFPFPNNSEPERSTVSSIIDALPPGSFTPSPTGKPLHDLHDWQVLSMESVAMKVLHTPGHTTDSICLYIPDDKALYTADTVLGQGTAVFEDLSTYMNSLQKMLDLHIGPIDLDIHTAGSAPTYQVLYPGHGPVVSDGARLIETYIKHRLEREKQVLQVLESDTPSSSHWTTWEVVKKIYAEYPENLWLPAAHGVNLHMLKLEKDGVVKKVGGEGVETAWAKL</sequence>
<keyword evidence="4" id="KW-0862">Zinc</keyword>
<evidence type="ECO:0000256" key="3">
    <source>
        <dbReference type="ARBA" id="ARBA00022801"/>
    </source>
</evidence>
<dbReference type="GO" id="GO:0044550">
    <property type="term" value="P:secondary metabolite biosynthetic process"/>
    <property type="evidence" value="ECO:0007669"/>
    <property type="project" value="TreeGrafter"/>
</dbReference>